<evidence type="ECO:0000313" key="5">
    <source>
        <dbReference type="Proteomes" id="UP000008204"/>
    </source>
</evidence>
<dbReference type="CDD" id="cd04301">
    <property type="entry name" value="NAT_SF"/>
    <property type="match status" value="1"/>
</dbReference>
<dbReference type="AlphaFoldDB" id="B7K4Y0"/>
<reference evidence="5" key="1">
    <citation type="journal article" date="2011" name="MBio">
        <title>Novel metabolic attributes of the genus Cyanothece, comprising a group of unicellular nitrogen-fixing Cyanobacteria.</title>
        <authorList>
            <person name="Bandyopadhyay A."/>
            <person name="Elvitigala T."/>
            <person name="Welsh E."/>
            <person name="Stockel J."/>
            <person name="Liberton M."/>
            <person name="Min H."/>
            <person name="Sherman L.A."/>
            <person name="Pakrasi H.B."/>
        </authorList>
    </citation>
    <scope>NUCLEOTIDE SEQUENCE [LARGE SCALE GENOMIC DNA]</scope>
    <source>
        <strain evidence="5">PCC 8801</strain>
    </source>
</reference>
<proteinExistence type="predicted"/>
<dbReference type="InterPro" id="IPR016181">
    <property type="entry name" value="Acyl_CoA_acyltransferase"/>
</dbReference>
<dbReference type="EMBL" id="CP001287">
    <property type="protein sequence ID" value="ACK66636.1"/>
    <property type="molecule type" value="Genomic_DNA"/>
</dbReference>
<dbReference type="Gene3D" id="3.40.630.30">
    <property type="match status" value="1"/>
</dbReference>
<dbReference type="SUPFAM" id="SSF55729">
    <property type="entry name" value="Acyl-CoA N-acyltransferases (Nat)"/>
    <property type="match status" value="1"/>
</dbReference>
<dbReference type="GO" id="GO:0008080">
    <property type="term" value="F:N-acetyltransferase activity"/>
    <property type="evidence" value="ECO:0007669"/>
    <property type="project" value="InterPro"/>
</dbReference>
<protein>
    <submittedName>
        <fullName evidence="4">GCN5-related N-acetyltransferase</fullName>
    </submittedName>
</protein>
<dbReference type="STRING" id="41431.PCC8801_2632"/>
<dbReference type="eggNOG" id="COG0454">
    <property type="taxonomic scope" value="Bacteria"/>
</dbReference>
<evidence type="ECO:0000256" key="2">
    <source>
        <dbReference type="ARBA" id="ARBA00023315"/>
    </source>
</evidence>
<dbReference type="PANTHER" id="PTHR43626:SF4">
    <property type="entry name" value="GCN5-RELATED N-ACETYLTRANSFERASE 2, CHLOROPLASTIC"/>
    <property type="match status" value="1"/>
</dbReference>
<name>B7K4Y0_RIPO1</name>
<gene>
    <name evidence="4" type="ordered locus">PCC8801_2632</name>
</gene>
<dbReference type="InterPro" id="IPR045039">
    <property type="entry name" value="NSI-like"/>
</dbReference>
<dbReference type="GO" id="GO:0005737">
    <property type="term" value="C:cytoplasm"/>
    <property type="evidence" value="ECO:0007669"/>
    <property type="project" value="TreeGrafter"/>
</dbReference>
<dbReference type="KEGG" id="cyp:PCC8801_2632"/>
<dbReference type="RefSeq" id="WP_012595903.1">
    <property type="nucleotide sequence ID" value="NC_011726.1"/>
</dbReference>
<sequence>MDCRHIQFSIDKSRVDFQQLQVLFNEVAFWAKKRTIEDLEIAIANSNPVVTVWDGKRMIGFCRGTSDGIYRGTIWDVVIHPDYQGAGLGRKLVETALSHPIMCRVERIYLMTTYQQNFYERIGFQTNQSTTMVLQNTDQITHLPLSNQLLDQRLKELEELAVSGVLNR</sequence>
<accession>B7K4Y0</accession>
<organism evidence="4 5">
    <name type="scientific">Rippkaea orientalis (strain PCC 8801 / RF-1)</name>
    <name type="common">Cyanothece sp. (strain PCC 8801)</name>
    <dbReference type="NCBI Taxonomy" id="41431"/>
    <lineage>
        <taxon>Bacteria</taxon>
        <taxon>Bacillati</taxon>
        <taxon>Cyanobacteriota</taxon>
        <taxon>Cyanophyceae</taxon>
        <taxon>Oscillatoriophycideae</taxon>
        <taxon>Chroococcales</taxon>
        <taxon>Aphanothecaceae</taxon>
        <taxon>Rippkaea</taxon>
        <taxon>Rippkaea orientalis</taxon>
    </lineage>
</organism>
<dbReference type="Proteomes" id="UP000008204">
    <property type="component" value="Chromosome"/>
</dbReference>
<dbReference type="Pfam" id="PF13508">
    <property type="entry name" value="Acetyltransf_7"/>
    <property type="match status" value="1"/>
</dbReference>
<dbReference type="PANTHER" id="PTHR43626">
    <property type="entry name" value="ACYL-COA N-ACYLTRANSFERASE"/>
    <property type="match status" value="1"/>
</dbReference>
<evidence type="ECO:0000256" key="1">
    <source>
        <dbReference type="ARBA" id="ARBA00022679"/>
    </source>
</evidence>
<dbReference type="InterPro" id="IPR000182">
    <property type="entry name" value="GNAT_dom"/>
</dbReference>
<keyword evidence="1 4" id="KW-0808">Transferase</keyword>
<dbReference type="HOGENOM" id="CLU_086503_3_1_3"/>
<evidence type="ECO:0000313" key="4">
    <source>
        <dbReference type="EMBL" id="ACK66636.1"/>
    </source>
</evidence>
<keyword evidence="2" id="KW-0012">Acyltransferase</keyword>
<evidence type="ECO:0000259" key="3">
    <source>
        <dbReference type="PROSITE" id="PS51186"/>
    </source>
</evidence>
<feature type="domain" description="N-acetyltransferase" evidence="3">
    <location>
        <begin position="1"/>
        <end position="150"/>
    </location>
</feature>
<dbReference type="OrthoDB" id="9775804at2"/>
<keyword evidence="5" id="KW-1185">Reference proteome</keyword>
<dbReference type="PROSITE" id="PS51186">
    <property type="entry name" value="GNAT"/>
    <property type="match status" value="1"/>
</dbReference>